<accession>A0A4U1EM91</accession>
<feature type="non-terminal residue" evidence="2">
    <location>
        <position position="1"/>
    </location>
</feature>
<evidence type="ECO:0000256" key="1">
    <source>
        <dbReference type="SAM" id="MobiDB-lite"/>
    </source>
</evidence>
<dbReference type="Proteomes" id="UP000308365">
    <property type="component" value="Unassembled WGS sequence"/>
</dbReference>
<reference evidence="3" key="1">
    <citation type="journal article" date="2019" name="IScience">
        <title>Narwhal Genome Reveals Long-Term Low Genetic Diversity despite Current Large Abundance Size.</title>
        <authorList>
            <person name="Westbury M.V."/>
            <person name="Petersen B."/>
            <person name="Garde E."/>
            <person name="Heide-Jorgensen M.P."/>
            <person name="Lorenzen E.D."/>
        </authorList>
    </citation>
    <scope>NUCLEOTIDE SEQUENCE [LARGE SCALE GENOMIC DNA]</scope>
</reference>
<comment type="caution">
    <text evidence="2">The sequence shown here is derived from an EMBL/GenBank/DDBJ whole genome shotgun (WGS) entry which is preliminary data.</text>
</comment>
<name>A0A4U1EM91_MONMO</name>
<gene>
    <name evidence="2" type="ORF">EI555_011596</name>
</gene>
<organism evidence="2 3">
    <name type="scientific">Monodon monoceros</name>
    <name type="common">Narwhal</name>
    <name type="synonym">Ceratodon monodon</name>
    <dbReference type="NCBI Taxonomy" id="40151"/>
    <lineage>
        <taxon>Eukaryota</taxon>
        <taxon>Metazoa</taxon>
        <taxon>Chordata</taxon>
        <taxon>Craniata</taxon>
        <taxon>Vertebrata</taxon>
        <taxon>Euteleostomi</taxon>
        <taxon>Mammalia</taxon>
        <taxon>Eutheria</taxon>
        <taxon>Laurasiatheria</taxon>
        <taxon>Artiodactyla</taxon>
        <taxon>Whippomorpha</taxon>
        <taxon>Cetacea</taxon>
        <taxon>Odontoceti</taxon>
        <taxon>Monodontidae</taxon>
        <taxon>Monodon</taxon>
    </lineage>
</organism>
<evidence type="ECO:0000313" key="2">
    <source>
        <dbReference type="EMBL" id="TKC37412.1"/>
    </source>
</evidence>
<dbReference type="EMBL" id="RWIC01001143">
    <property type="protein sequence ID" value="TKC37412.1"/>
    <property type="molecule type" value="Genomic_DNA"/>
</dbReference>
<feature type="compositionally biased region" description="Polar residues" evidence="1">
    <location>
        <begin position="26"/>
        <end position="50"/>
    </location>
</feature>
<feature type="region of interest" description="Disordered" evidence="1">
    <location>
        <begin position="26"/>
        <end position="72"/>
    </location>
</feature>
<proteinExistence type="predicted"/>
<protein>
    <submittedName>
        <fullName evidence="2">Uncharacterized protein</fullName>
    </submittedName>
</protein>
<evidence type="ECO:0000313" key="3">
    <source>
        <dbReference type="Proteomes" id="UP000308365"/>
    </source>
</evidence>
<sequence length="72" mass="8256">RLKMTTVRNFNKMKLKYSSLFYLSGQSPTNEHTNQSGYNLSWNSNFSPDKSGSDYKKGECQQQKKPVGPQGY</sequence>
<dbReference type="AlphaFoldDB" id="A0A4U1EM91"/>